<evidence type="ECO:0000256" key="4">
    <source>
        <dbReference type="ARBA" id="ARBA00022786"/>
    </source>
</evidence>
<accession>A0A0G2ECU5</accession>
<evidence type="ECO:0000313" key="8">
    <source>
        <dbReference type="EMBL" id="KKY20747.1"/>
    </source>
</evidence>
<dbReference type="InterPro" id="IPR000569">
    <property type="entry name" value="HECT_dom"/>
</dbReference>
<dbReference type="EMBL" id="LCWF01000094">
    <property type="protein sequence ID" value="KKY20747.1"/>
    <property type="molecule type" value="Genomic_DNA"/>
</dbReference>
<feature type="region of interest" description="Disordered" evidence="6">
    <location>
        <begin position="350"/>
        <end position="374"/>
    </location>
</feature>
<comment type="caution">
    <text evidence="8">The sequence shown here is derived from an EMBL/GenBank/DDBJ whole genome shotgun (WGS) entry which is preliminary data.</text>
</comment>
<dbReference type="Pfam" id="PF00632">
    <property type="entry name" value="HECT"/>
    <property type="match status" value="1"/>
</dbReference>
<dbReference type="EC" id="2.3.2.26" evidence="2"/>
<dbReference type="Proteomes" id="UP000053317">
    <property type="component" value="Unassembled WGS sequence"/>
</dbReference>
<organism evidence="8 9">
    <name type="scientific">Phaeomoniella chlamydospora</name>
    <name type="common">Phaeoacremonium chlamydosporum</name>
    <dbReference type="NCBI Taxonomy" id="158046"/>
    <lineage>
        <taxon>Eukaryota</taxon>
        <taxon>Fungi</taxon>
        <taxon>Dikarya</taxon>
        <taxon>Ascomycota</taxon>
        <taxon>Pezizomycotina</taxon>
        <taxon>Eurotiomycetes</taxon>
        <taxon>Chaetothyriomycetidae</taxon>
        <taxon>Phaeomoniellales</taxon>
        <taxon>Phaeomoniellaceae</taxon>
        <taxon>Phaeomoniella</taxon>
    </lineage>
</organism>
<dbReference type="GO" id="GO:0061630">
    <property type="term" value="F:ubiquitin protein ligase activity"/>
    <property type="evidence" value="ECO:0007669"/>
    <property type="project" value="UniProtKB-EC"/>
</dbReference>
<evidence type="ECO:0000259" key="7">
    <source>
        <dbReference type="PROSITE" id="PS50237"/>
    </source>
</evidence>
<evidence type="ECO:0000256" key="3">
    <source>
        <dbReference type="ARBA" id="ARBA00022679"/>
    </source>
</evidence>
<feature type="domain" description="HECT" evidence="7">
    <location>
        <begin position="864"/>
        <end position="1268"/>
    </location>
</feature>
<name>A0A0G2ECU5_PHACM</name>
<protein>
    <recommendedName>
        <fullName evidence="2">HECT-type E3 ubiquitin transferase</fullName>
        <ecNumber evidence="2">2.3.2.26</ecNumber>
    </recommendedName>
</protein>
<feature type="compositionally biased region" description="Polar residues" evidence="6">
    <location>
        <begin position="355"/>
        <end position="374"/>
    </location>
</feature>
<reference evidence="8 9" key="2">
    <citation type="submission" date="2015-05" db="EMBL/GenBank/DDBJ databases">
        <authorList>
            <person name="Morales-Cruz A."/>
            <person name="Amrine K.C."/>
            <person name="Cantu D."/>
        </authorList>
    </citation>
    <scope>NUCLEOTIDE SEQUENCE [LARGE SCALE GENOMIC DNA]</scope>
    <source>
        <strain evidence="8">UCRPC4</strain>
    </source>
</reference>
<dbReference type="Gene3D" id="3.30.2160.10">
    <property type="entry name" value="Hect, E3 ligase catalytic domain"/>
    <property type="match status" value="2"/>
</dbReference>
<gene>
    <name evidence="8" type="ORF">UCRPC4_g04114</name>
</gene>
<feature type="region of interest" description="Disordered" evidence="6">
    <location>
        <begin position="289"/>
        <end position="319"/>
    </location>
</feature>
<comment type="catalytic activity">
    <reaction evidence="1">
        <text>S-ubiquitinyl-[E2 ubiquitin-conjugating enzyme]-L-cysteine + [acceptor protein]-L-lysine = [E2 ubiquitin-conjugating enzyme]-L-cysteine + N(6)-ubiquitinyl-[acceptor protein]-L-lysine.</text>
        <dbReference type="EC" id="2.3.2.26"/>
    </reaction>
</comment>
<dbReference type="InterPro" id="IPR044611">
    <property type="entry name" value="E3A/B/C-like"/>
</dbReference>
<evidence type="ECO:0000313" key="9">
    <source>
        <dbReference type="Proteomes" id="UP000053317"/>
    </source>
</evidence>
<evidence type="ECO:0000256" key="5">
    <source>
        <dbReference type="PROSITE-ProRule" id="PRU00104"/>
    </source>
</evidence>
<dbReference type="InterPro" id="IPR035983">
    <property type="entry name" value="Hect_E3_ubiquitin_ligase"/>
</dbReference>
<dbReference type="PANTHER" id="PTHR45700">
    <property type="entry name" value="UBIQUITIN-PROTEIN LIGASE E3C"/>
    <property type="match status" value="1"/>
</dbReference>
<dbReference type="SMART" id="SM00119">
    <property type="entry name" value="HECTc"/>
    <property type="match status" value="1"/>
</dbReference>
<dbReference type="Gene3D" id="3.30.2410.10">
    <property type="entry name" value="Hect, E3 ligase catalytic domain"/>
    <property type="match status" value="1"/>
</dbReference>
<keyword evidence="4 5" id="KW-0833">Ubl conjugation pathway</keyword>
<dbReference type="FunFam" id="3.30.2410.10:FF:000003">
    <property type="entry name" value="probable E3 ubiquitin-protein ligase HERC4 isoform X1"/>
    <property type="match status" value="1"/>
</dbReference>
<dbReference type="AlphaFoldDB" id="A0A0G2ECU5"/>
<evidence type="ECO:0000256" key="2">
    <source>
        <dbReference type="ARBA" id="ARBA00012485"/>
    </source>
</evidence>
<keyword evidence="9" id="KW-1185">Reference proteome</keyword>
<evidence type="ECO:0000256" key="6">
    <source>
        <dbReference type="SAM" id="MobiDB-lite"/>
    </source>
</evidence>
<sequence>MRSPTSAADIPILSDPYDAHSRKTRLSFAVPEHIARQTVIVTNPEDIYELAHSCREQNLHALIRRKYTPLSARAIACFLVSERDPEAGLCRNTPVIPFEIDIDRVAKKSQGITTSHPRDPRRRQASVEIANPIQRVRATIPETKDLAAAHDSQQGRPGNAQVNDGHVQHNESEQNLETLYRGVDRAVTRDPKSFTQNLFDTIALRMLEWVPLRPRSESSKQTTSPVRATKYPQRPQKDIGLLHSHGSHEGAPDVNGVLAISTADTKISDIEPSKRSLDKSTIDREQIPHNAHPRFDGAKRHKVPNGGLMKPTTTRQSVPNTSVRMRTVRETRDVVPEDLSNRHTQAIDADRTPKSRTLGTPTTETGNRLKTIQQNDRIGLSKLKHGRQSSQSLTQSIQEQQVPSLTLLTEPILDDLKSMASTREEQKLKENSSAEESSLDKEEELTSFIKQSVYFVLKDPNRLICSMFPMPIPPNDIDSGSVFRSIALLYALRPADEIHQHLWQSLRKLLIPPDGRMRLLREEYHNNRDSALSGGGPPKPREVDCQILSDEHAAKLCCFIAYALTRFSLRSTIIDTWHASDMTVWRIFGKALGQGTIFPNDGADEAPGDLLESFIHLTDKFDDELAFRLVDQVVAVITNRLAFYEMSKSQKSRGKLFLSKKTRPANILQMLLHDIASFRKVQHQFVTFEGNLVSSGFLERVKALFLREWDGKAVAERSTSTGGAIQILAAMFEDKSNLGLLSSDFVTPILSDRLDPIEMPVEWLAFRANNKTLHLLSYSFLFPPDKVVTYFRAINYAAMSKAFENAMAVSRHVQGMAFRGFIPIHNNLEILSALRPAMATYLVVQVRRDNVLSDAIDQLWRRERRELLRPLKVRMGMEEGEEGVDHGGVQQEFFRVVFAEALNPDLGMFTIDSRTRMTWFQPGSPEQLYKFEVLGLLMSLAIYNSVTLPVTFPLALYRKLLGLKVKKLDHIGDGWPELTKGLHDLLEWSDGDVGDIFLRTYEFTYEFAGQQTSVDMEAVDKYSEWPPKRRNKGKGKAKSASFVFSPADQMIDTNWAHNPQFHLSEDDEPFTLSSILHRPSRLPEASDWSTVEAPEASLVTNENRAQYVKDYIFWLTDKSIRPQYEAFARGFYTCLDRTALSIFTPDALKSVVEGIQEIDIQGLKEATRYEDGFERDQPFIQDLWNVIQGFTVDQQRQLLEFVTASDRVPVNGIKSIMFVIQRNGDSDLRLPTSMTCFGRLLLPQYSSKEILKEKLVKAIENSKGFGAA</sequence>
<feature type="active site" description="Glycyl thioester intermediate" evidence="5">
    <location>
        <position position="1236"/>
    </location>
</feature>
<proteinExistence type="predicted"/>
<dbReference type="OrthoDB" id="5981550at2759"/>
<dbReference type="SUPFAM" id="SSF56204">
    <property type="entry name" value="Hect, E3 ligase catalytic domain"/>
    <property type="match status" value="1"/>
</dbReference>
<evidence type="ECO:0000256" key="1">
    <source>
        <dbReference type="ARBA" id="ARBA00000885"/>
    </source>
</evidence>
<dbReference type="GO" id="GO:0006511">
    <property type="term" value="P:ubiquitin-dependent protein catabolic process"/>
    <property type="evidence" value="ECO:0007669"/>
    <property type="project" value="TreeGrafter"/>
</dbReference>
<dbReference type="PANTHER" id="PTHR45700:SF2">
    <property type="entry name" value="UBIQUITIN-PROTEIN LIGASE E3C"/>
    <property type="match status" value="1"/>
</dbReference>
<dbReference type="PROSITE" id="PS50237">
    <property type="entry name" value="HECT"/>
    <property type="match status" value="1"/>
</dbReference>
<dbReference type="Gene3D" id="3.90.1750.10">
    <property type="entry name" value="Hect, E3 ligase catalytic domains"/>
    <property type="match status" value="2"/>
</dbReference>
<reference evidence="8 9" key="1">
    <citation type="submission" date="2015-05" db="EMBL/GenBank/DDBJ databases">
        <title>Distinctive expansion of gene families associated with plant cell wall degradation and secondary metabolism in the genomes of grapevine trunk pathogens.</title>
        <authorList>
            <person name="Lawrence D.P."/>
            <person name="Travadon R."/>
            <person name="Rolshausen P.E."/>
            <person name="Baumgartner K."/>
        </authorList>
    </citation>
    <scope>NUCLEOTIDE SEQUENCE [LARGE SCALE GENOMIC DNA]</scope>
    <source>
        <strain evidence="8">UCRPC4</strain>
    </source>
</reference>
<keyword evidence="3" id="KW-0808">Transferase</keyword>
<feature type="compositionally biased region" description="Basic and acidic residues" evidence="6">
    <location>
        <begin position="289"/>
        <end position="298"/>
    </location>
</feature>
<dbReference type="GO" id="GO:0000209">
    <property type="term" value="P:protein polyubiquitination"/>
    <property type="evidence" value="ECO:0007669"/>
    <property type="project" value="InterPro"/>
</dbReference>